<keyword evidence="2" id="KW-0732">Signal</keyword>
<keyword evidence="4" id="KW-1185">Reference proteome</keyword>
<feature type="region of interest" description="Disordered" evidence="1">
    <location>
        <begin position="271"/>
        <end position="305"/>
    </location>
</feature>
<dbReference type="AlphaFoldDB" id="A0A540N208"/>
<feature type="chain" id="PRO_5021796853" description="Pollen Ole e 1 allergen and extensin family protein" evidence="2">
    <location>
        <begin position="23"/>
        <end position="305"/>
    </location>
</feature>
<organism evidence="3 4">
    <name type="scientific">Malus baccata</name>
    <name type="common">Siberian crab apple</name>
    <name type="synonym">Pyrus baccata</name>
    <dbReference type="NCBI Taxonomy" id="106549"/>
    <lineage>
        <taxon>Eukaryota</taxon>
        <taxon>Viridiplantae</taxon>
        <taxon>Streptophyta</taxon>
        <taxon>Embryophyta</taxon>
        <taxon>Tracheophyta</taxon>
        <taxon>Spermatophyta</taxon>
        <taxon>Magnoliopsida</taxon>
        <taxon>eudicotyledons</taxon>
        <taxon>Gunneridae</taxon>
        <taxon>Pentapetalae</taxon>
        <taxon>rosids</taxon>
        <taxon>fabids</taxon>
        <taxon>Rosales</taxon>
        <taxon>Rosaceae</taxon>
        <taxon>Amygdaloideae</taxon>
        <taxon>Maleae</taxon>
        <taxon>Malus</taxon>
    </lineage>
</organism>
<evidence type="ECO:0000256" key="1">
    <source>
        <dbReference type="SAM" id="MobiDB-lite"/>
    </source>
</evidence>
<dbReference type="PANTHER" id="PTHR46995">
    <property type="entry name" value="OS09G0508200 PROTEIN"/>
    <property type="match status" value="1"/>
</dbReference>
<evidence type="ECO:0000313" key="4">
    <source>
        <dbReference type="Proteomes" id="UP000315295"/>
    </source>
</evidence>
<dbReference type="Proteomes" id="UP000315295">
    <property type="component" value="Unassembled WGS sequence"/>
</dbReference>
<dbReference type="PANTHER" id="PTHR46995:SF6">
    <property type="entry name" value="POLLEN OLE E 1 ALLERGEN AND EXTENSIN FAMILY PROTEIN"/>
    <property type="match status" value="1"/>
</dbReference>
<protein>
    <recommendedName>
        <fullName evidence="5">Pollen Ole e 1 allergen and extensin family protein</fullName>
    </recommendedName>
</protein>
<comment type="caution">
    <text evidence="3">The sequence shown here is derived from an EMBL/GenBank/DDBJ whole genome shotgun (WGS) entry which is preliminary data.</text>
</comment>
<dbReference type="STRING" id="106549.A0A540N208"/>
<dbReference type="EMBL" id="VIEB01000129">
    <property type="protein sequence ID" value="TQE05049.1"/>
    <property type="molecule type" value="Genomic_DNA"/>
</dbReference>
<proteinExistence type="predicted"/>
<name>A0A540N208_MALBA</name>
<evidence type="ECO:0000256" key="2">
    <source>
        <dbReference type="SAM" id="SignalP"/>
    </source>
</evidence>
<evidence type="ECO:0000313" key="3">
    <source>
        <dbReference type="EMBL" id="TQE05049.1"/>
    </source>
</evidence>
<gene>
    <name evidence="3" type="ORF">C1H46_009341</name>
</gene>
<accession>A0A540N208</accession>
<evidence type="ECO:0008006" key="5">
    <source>
        <dbReference type="Google" id="ProtNLM"/>
    </source>
</evidence>
<reference evidence="3 4" key="1">
    <citation type="journal article" date="2019" name="G3 (Bethesda)">
        <title>Sequencing of a Wild Apple (Malus baccata) Genome Unravels the Differences Between Cultivated and Wild Apple Species Regarding Disease Resistance and Cold Tolerance.</title>
        <authorList>
            <person name="Chen X."/>
        </authorList>
    </citation>
    <scope>NUCLEOTIDE SEQUENCE [LARGE SCALE GENOMIC DNA]</scope>
    <source>
        <strain evidence="4">cv. Shandingzi</strain>
        <tissue evidence="3">Leaves</tissue>
    </source>
</reference>
<dbReference type="Pfam" id="PF01190">
    <property type="entry name" value="Pollen_Ole_e_1"/>
    <property type="match status" value="1"/>
</dbReference>
<sequence length="305" mass="33203">MDPIISFLLLLASLAIRPPALAARSIPPTARITVVGAVYCDTCLSNSFSRSSYFLPGADVLIKCKFGAKSPKSASQMNFHVNKTTDKYGVYKLEIPSVDGVNCIGGFALKSMCQATLIGSSSSACSVPALRTTADEISVKSKQDNLCIYNMNALSFRPPKKNLTLCGNRKVEGELVTSFNSSKFFLPYFPPYGFFPWPQLPPFSSLPFPPLPPLPFLPPFPFPFRGPPSLPFPFPQFPPAPNPSAPNAPPAFNLGDPRTWIPYIPSVHPPPPPPPPPAFSLGDPRTWIPYVPPPSPHRTQQNQNP</sequence>
<feature type="signal peptide" evidence="2">
    <location>
        <begin position="1"/>
        <end position="22"/>
    </location>
</feature>